<name>A0A0W0TZ45_9GAMM</name>
<dbReference type="OrthoDB" id="5649239at2"/>
<dbReference type="STRING" id="45065.Lgee_0885"/>
<dbReference type="AlphaFoldDB" id="A0A0W0TZ45"/>
<dbReference type="EMBL" id="LNYC01000031">
    <property type="protein sequence ID" value="KTD00980.1"/>
    <property type="molecule type" value="Genomic_DNA"/>
</dbReference>
<accession>A0A0W0TZ45</accession>
<comment type="caution">
    <text evidence="2">The sequence shown here is derived from an EMBL/GenBank/DDBJ whole genome shotgun (WGS) entry which is preliminary data.</text>
</comment>
<keyword evidence="3" id="KW-1185">Reference proteome</keyword>
<dbReference type="RefSeq" id="WP_028386087.1">
    <property type="nucleotide sequence ID" value="NZ_CAAAHN010000008.1"/>
</dbReference>
<protein>
    <recommendedName>
        <fullName evidence="1">Phasin domain-containing protein</fullName>
    </recommendedName>
</protein>
<feature type="domain" description="Phasin" evidence="1">
    <location>
        <begin position="3"/>
        <end position="80"/>
    </location>
</feature>
<reference evidence="2 3" key="1">
    <citation type="submission" date="2015-11" db="EMBL/GenBank/DDBJ databases">
        <title>Genomic analysis of 38 Legionella species identifies large and diverse effector repertoires.</title>
        <authorList>
            <person name="Burstein D."/>
            <person name="Amaro F."/>
            <person name="Zusman T."/>
            <person name="Lifshitz Z."/>
            <person name="Cohen O."/>
            <person name="Gilbert J.A."/>
            <person name="Pupko T."/>
            <person name="Shuman H.A."/>
            <person name="Segal G."/>
        </authorList>
    </citation>
    <scope>NUCLEOTIDE SEQUENCE [LARGE SCALE GENOMIC DNA]</scope>
    <source>
        <strain evidence="2 3">ATCC 49504</strain>
    </source>
</reference>
<sequence>MSKPYYEQYETLMKKIHEPFQAIAELNIKTLQGLSMVKPQDFAGIKEPAELLQKNLEVALANGQKALDYMQQTFDILEKTMLSISREAVKKPETGAKKA</sequence>
<dbReference type="Proteomes" id="UP000054785">
    <property type="component" value="Unassembled WGS sequence"/>
</dbReference>
<proteinExistence type="predicted"/>
<dbReference type="PATRIC" id="fig|45065.4.peg.951"/>
<evidence type="ECO:0000313" key="3">
    <source>
        <dbReference type="Proteomes" id="UP000054785"/>
    </source>
</evidence>
<organism evidence="2 3">
    <name type="scientific">Legionella geestiana</name>
    <dbReference type="NCBI Taxonomy" id="45065"/>
    <lineage>
        <taxon>Bacteria</taxon>
        <taxon>Pseudomonadati</taxon>
        <taxon>Pseudomonadota</taxon>
        <taxon>Gammaproteobacteria</taxon>
        <taxon>Legionellales</taxon>
        <taxon>Legionellaceae</taxon>
        <taxon>Legionella</taxon>
    </lineage>
</organism>
<dbReference type="Pfam" id="PF09361">
    <property type="entry name" value="Phasin_2"/>
    <property type="match status" value="1"/>
</dbReference>
<gene>
    <name evidence="2" type="ORF">Lgee_0885</name>
</gene>
<evidence type="ECO:0000259" key="1">
    <source>
        <dbReference type="Pfam" id="PF09361"/>
    </source>
</evidence>
<dbReference type="InterPro" id="IPR018968">
    <property type="entry name" value="Phasin"/>
</dbReference>
<evidence type="ECO:0000313" key="2">
    <source>
        <dbReference type="EMBL" id="KTD00980.1"/>
    </source>
</evidence>